<evidence type="ECO:0000256" key="2">
    <source>
        <dbReference type="ARBA" id="ARBA00005236"/>
    </source>
</evidence>
<dbReference type="Pfam" id="PF02687">
    <property type="entry name" value="FtsX"/>
    <property type="match status" value="1"/>
</dbReference>
<dbReference type="Proteomes" id="UP001143328">
    <property type="component" value="Unassembled WGS sequence"/>
</dbReference>
<reference evidence="9" key="2">
    <citation type="submission" date="2023-01" db="EMBL/GenBank/DDBJ databases">
        <authorList>
            <person name="Sun Q."/>
            <person name="Evtushenko L."/>
        </authorList>
    </citation>
    <scope>NUCLEOTIDE SEQUENCE</scope>
    <source>
        <strain evidence="9">VKM B-2935</strain>
    </source>
</reference>
<evidence type="ECO:0000256" key="3">
    <source>
        <dbReference type="ARBA" id="ARBA00022475"/>
    </source>
</evidence>
<accession>A0A9W6K7H6</accession>
<dbReference type="InterPro" id="IPR051447">
    <property type="entry name" value="Lipoprotein-release_system"/>
</dbReference>
<keyword evidence="4 7" id="KW-0812">Transmembrane</keyword>
<comment type="caution">
    <text evidence="9">The sequence shown here is derived from an EMBL/GenBank/DDBJ whole genome shotgun (WGS) entry which is preliminary data.</text>
</comment>
<comment type="similarity">
    <text evidence="2">Belongs to the ABC-4 integral membrane protein family. LolC/E subfamily.</text>
</comment>
<evidence type="ECO:0000256" key="5">
    <source>
        <dbReference type="ARBA" id="ARBA00022989"/>
    </source>
</evidence>
<feature type="transmembrane region" description="Helical" evidence="7">
    <location>
        <begin position="270"/>
        <end position="295"/>
    </location>
</feature>
<dbReference type="EMBL" id="BSFN01000003">
    <property type="protein sequence ID" value="GLK88358.1"/>
    <property type="molecule type" value="Genomic_DNA"/>
</dbReference>
<evidence type="ECO:0000313" key="9">
    <source>
        <dbReference type="EMBL" id="GLK88358.1"/>
    </source>
</evidence>
<reference evidence="9" key="1">
    <citation type="journal article" date="2014" name="Int. J. Syst. Evol. Microbiol.">
        <title>Complete genome sequence of Corynebacterium casei LMG S-19264T (=DSM 44701T), isolated from a smear-ripened cheese.</title>
        <authorList>
            <consortium name="US DOE Joint Genome Institute (JGI-PGF)"/>
            <person name="Walter F."/>
            <person name="Albersmeier A."/>
            <person name="Kalinowski J."/>
            <person name="Ruckert C."/>
        </authorList>
    </citation>
    <scope>NUCLEOTIDE SEQUENCE</scope>
    <source>
        <strain evidence="9">VKM B-2935</strain>
    </source>
</reference>
<dbReference type="AlphaFoldDB" id="A0A9W6K7H6"/>
<feature type="transmembrane region" description="Helical" evidence="7">
    <location>
        <begin position="307"/>
        <end position="340"/>
    </location>
</feature>
<proteinExistence type="inferred from homology"/>
<dbReference type="PANTHER" id="PTHR30489:SF0">
    <property type="entry name" value="LIPOPROTEIN-RELEASING SYSTEM TRANSMEMBRANE PROTEIN LOLE"/>
    <property type="match status" value="1"/>
</dbReference>
<evidence type="ECO:0000259" key="8">
    <source>
        <dbReference type="Pfam" id="PF02687"/>
    </source>
</evidence>
<gene>
    <name evidence="9" type="ORF">GCM10017655_14200</name>
</gene>
<feature type="transmembrane region" description="Helical" evidence="7">
    <location>
        <begin position="20"/>
        <end position="41"/>
    </location>
</feature>
<dbReference type="RefSeq" id="WP_271194582.1">
    <property type="nucleotide sequence ID" value="NZ_BSFN01000003.1"/>
</dbReference>
<sequence length="399" mass="42273">MRIGLLLSLAWADYRTEARLSICAVLALTAVITPLLVLFGLKFGLVSTLTERLENDPAVREVITLGGGRYRAADVALLSQRADVAFALPRTRQIAATADLSRDGGGPALTVEMIPTAAGDPLLALAPQPSETQILLSQSAAEKLGVRPGDQLGARFGRRQNGQVESRQLGVTVLAVLPLETFNRDGLFAPLSLLEAAEDYRDGRAVPRFDWPGREPATVGSRVYPGLRLYAADLDGVESLRQHFAASGQEVATQAATIAQVRSLSHNLNLVFWLISGLAVAGAFAAVVASTLAAVERKRKALAVLRLLGFPTAALVGFVLLLALYSGAFSLLLAWLLYAAAEVSLNRLFDTGSGEFVCQLLPVHFLVAVLATLACSVLAAALGGWRAAQIEASEGLRDV</sequence>
<keyword evidence="10" id="KW-1185">Reference proteome</keyword>
<dbReference type="InterPro" id="IPR003838">
    <property type="entry name" value="ABC3_permease_C"/>
</dbReference>
<feature type="domain" description="ABC3 transporter permease C-terminal" evidence="8">
    <location>
        <begin position="274"/>
        <end position="391"/>
    </location>
</feature>
<keyword evidence="6 7" id="KW-0472">Membrane</keyword>
<dbReference type="GO" id="GO:0098797">
    <property type="term" value="C:plasma membrane protein complex"/>
    <property type="evidence" value="ECO:0007669"/>
    <property type="project" value="TreeGrafter"/>
</dbReference>
<evidence type="ECO:0000256" key="7">
    <source>
        <dbReference type="SAM" id="Phobius"/>
    </source>
</evidence>
<name>A0A9W6K7H6_9PSED</name>
<evidence type="ECO:0000256" key="4">
    <source>
        <dbReference type="ARBA" id="ARBA00022692"/>
    </source>
</evidence>
<dbReference type="PANTHER" id="PTHR30489">
    <property type="entry name" value="LIPOPROTEIN-RELEASING SYSTEM TRANSMEMBRANE PROTEIN LOLE"/>
    <property type="match status" value="1"/>
</dbReference>
<organism evidence="9 10">
    <name type="scientific">Pseudomonas turukhanskensis</name>
    <dbReference type="NCBI Taxonomy" id="1806536"/>
    <lineage>
        <taxon>Bacteria</taxon>
        <taxon>Pseudomonadati</taxon>
        <taxon>Pseudomonadota</taxon>
        <taxon>Gammaproteobacteria</taxon>
        <taxon>Pseudomonadales</taxon>
        <taxon>Pseudomonadaceae</taxon>
        <taxon>Pseudomonas</taxon>
    </lineage>
</organism>
<evidence type="ECO:0000256" key="6">
    <source>
        <dbReference type="ARBA" id="ARBA00023136"/>
    </source>
</evidence>
<keyword evidence="5 7" id="KW-1133">Transmembrane helix</keyword>
<comment type="subcellular location">
    <subcellularLocation>
        <location evidence="1">Cell membrane</location>
        <topology evidence="1">Multi-pass membrane protein</topology>
    </subcellularLocation>
</comment>
<evidence type="ECO:0000313" key="10">
    <source>
        <dbReference type="Proteomes" id="UP001143328"/>
    </source>
</evidence>
<protein>
    <recommendedName>
        <fullName evidence="8">ABC3 transporter permease C-terminal domain-containing protein</fullName>
    </recommendedName>
</protein>
<keyword evidence="3" id="KW-1003">Cell membrane</keyword>
<dbReference type="GO" id="GO:0044874">
    <property type="term" value="P:lipoprotein localization to outer membrane"/>
    <property type="evidence" value="ECO:0007669"/>
    <property type="project" value="TreeGrafter"/>
</dbReference>
<evidence type="ECO:0000256" key="1">
    <source>
        <dbReference type="ARBA" id="ARBA00004651"/>
    </source>
</evidence>
<feature type="transmembrane region" description="Helical" evidence="7">
    <location>
        <begin position="360"/>
        <end position="382"/>
    </location>
</feature>